<feature type="domain" description="EGF-like" evidence="4">
    <location>
        <begin position="273"/>
        <end position="311"/>
    </location>
</feature>
<feature type="disulfide bond" evidence="1">
    <location>
        <begin position="301"/>
        <end position="310"/>
    </location>
</feature>
<comment type="caution">
    <text evidence="5">The sequence shown here is derived from an EMBL/GenBank/DDBJ whole genome shotgun (WGS) entry which is preliminary data.</text>
</comment>
<dbReference type="EMBL" id="JAODUO010000203">
    <property type="protein sequence ID" value="KAK2186369.1"/>
    <property type="molecule type" value="Genomic_DNA"/>
</dbReference>
<dbReference type="SUPFAM" id="SSF57196">
    <property type="entry name" value="EGF/Laminin"/>
    <property type="match status" value="2"/>
</dbReference>
<protein>
    <recommendedName>
        <fullName evidence="4">EGF-like domain-containing protein</fullName>
    </recommendedName>
</protein>
<feature type="region of interest" description="Disordered" evidence="2">
    <location>
        <begin position="155"/>
        <end position="253"/>
    </location>
</feature>
<dbReference type="InterPro" id="IPR000742">
    <property type="entry name" value="EGF"/>
</dbReference>
<feature type="compositionally biased region" description="Basic residues" evidence="2">
    <location>
        <begin position="209"/>
        <end position="240"/>
    </location>
</feature>
<keyword evidence="1" id="KW-1015">Disulfide bond</keyword>
<evidence type="ECO:0000313" key="6">
    <source>
        <dbReference type="Proteomes" id="UP001209878"/>
    </source>
</evidence>
<evidence type="ECO:0000313" key="5">
    <source>
        <dbReference type="EMBL" id="KAK2186369.1"/>
    </source>
</evidence>
<evidence type="ECO:0000259" key="4">
    <source>
        <dbReference type="PROSITE" id="PS50026"/>
    </source>
</evidence>
<dbReference type="Gene3D" id="2.10.25.10">
    <property type="entry name" value="Laminin"/>
    <property type="match status" value="2"/>
</dbReference>
<keyword evidence="1" id="KW-0245">EGF-like domain</keyword>
<comment type="caution">
    <text evidence="1">Lacks conserved residue(s) required for the propagation of feature annotation.</text>
</comment>
<dbReference type="Proteomes" id="UP001209878">
    <property type="component" value="Unassembled WGS sequence"/>
</dbReference>
<dbReference type="AlphaFoldDB" id="A0AAD9P1L1"/>
<organism evidence="5 6">
    <name type="scientific">Ridgeia piscesae</name>
    <name type="common">Tubeworm</name>
    <dbReference type="NCBI Taxonomy" id="27915"/>
    <lineage>
        <taxon>Eukaryota</taxon>
        <taxon>Metazoa</taxon>
        <taxon>Spiralia</taxon>
        <taxon>Lophotrochozoa</taxon>
        <taxon>Annelida</taxon>
        <taxon>Polychaeta</taxon>
        <taxon>Sedentaria</taxon>
        <taxon>Canalipalpata</taxon>
        <taxon>Sabellida</taxon>
        <taxon>Siboglinidae</taxon>
        <taxon>Ridgeia</taxon>
    </lineage>
</organism>
<reference evidence="5" key="1">
    <citation type="journal article" date="2023" name="Mol. Biol. Evol.">
        <title>Third-Generation Sequencing Reveals the Adaptive Role of the Epigenome in Three Deep-Sea Polychaetes.</title>
        <authorList>
            <person name="Perez M."/>
            <person name="Aroh O."/>
            <person name="Sun Y."/>
            <person name="Lan Y."/>
            <person name="Juniper S.K."/>
            <person name="Young C.R."/>
            <person name="Angers B."/>
            <person name="Qian P.Y."/>
        </authorList>
    </citation>
    <scope>NUCLEOTIDE SEQUENCE</scope>
    <source>
        <strain evidence="5">R07B-5</strain>
    </source>
</reference>
<feature type="region of interest" description="Disordered" evidence="2">
    <location>
        <begin position="90"/>
        <end position="137"/>
    </location>
</feature>
<keyword evidence="3" id="KW-0732">Signal</keyword>
<proteinExistence type="predicted"/>
<feature type="compositionally biased region" description="Basic and acidic residues" evidence="2">
    <location>
        <begin position="98"/>
        <end position="109"/>
    </location>
</feature>
<dbReference type="PROSITE" id="PS00022">
    <property type="entry name" value="EGF_1"/>
    <property type="match status" value="1"/>
</dbReference>
<name>A0AAD9P1L1_RIDPI</name>
<gene>
    <name evidence="5" type="ORF">NP493_203g03000</name>
</gene>
<evidence type="ECO:0000256" key="2">
    <source>
        <dbReference type="SAM" id="MobiDB-lite"/>
    </source>
</evidence>
<dbReference type="PROSITE" id="PS50026">
    <property type="entry name" value="EGF_3"/>
    <property type="match status" value="1"/>
</dbReference>
<dbReference type="SMART" id="SM00181">
    <property type="entry name" value="EGF"/>
    <property type="match status" value="2"/>
</dbReference>
<sequence length="314" mass="33803">MARFLTSAGGGASVYLLALLASISLTAKSAKVDAFFQHPCSAASVCDQLCVDLPERSGHTCACKQGYQLHANGFSCVEVAVAPIPASTEAPLNDVDAEEKQLEDAHSADDGEMEETSQQTNDGTNSIEESENEGSLEKALSELGNSEHVMLGDQPMREEDESDSQQMDDDSDNSDEDDDDSEMVGEPGVEMGEIDNNTSKRSRNDRYRGRQKGRNRGKGRRKGGRKGGKGRQRGKGHGKARPPYPYQSDGIPGVKVNTVIGEETGEESKSNSKYRSCDQLRCMGGGRCIEDQMRGGVRCQCKLGTDGTFCEKGG</sequence>
<evidence type="ECO:0000256" key="3">
    <source>
        <dbReference type="SAM" id="SignalP"/>
    </source>
</evidence>
<dbReference type="Pfam" id="PF00008">
    <property type="entry name" value="EGF"/>
    <property type="match status" value="1"/>
</dbReference>
<evidence type="ECO:0000256" key="1">
    <source>
        <dbReference type="PROSITE-ProRule" id="PRU00076"/>
    </source>
</evidence>
<feature type="disulfide bond" evidence="1">
    <location>
        <begin position="282"/>
        <end position="299"/>
    </location>
</feature>
<feature type="compositionally biased region" description="Polar residues" evidence="2">
    <location>
        <begin position="116"/>
        <end position="127"/>
    </location>
</feature>
<feature type="chain" id="PRO_5042280870" description="EGF-like domain-containing protein" evidence="3">
    <location>
        <begin position="30"/>
        <end position="314"/>
    </location>
</feature>
<accession>A0AAD9P1L1</accession>
<feature type="compositionally biased region" description="Acidic residues" evidence="2">
    <location>
        <begin position="158"/>
        <end position="183"/>
    </location>
</feature>
<keyword evidence="6" id="KW-1185">Reference proteome</keyword>
<feature type="signal peptide" evidence="3">
    <location>
        <begin position="1"/>
        <end position="29"/>
    </location>
</feature>